<evidence type="ECO:0000313" key="1">
    <source>
        <dbReference type="EMBL" id="XBH02757.1"/>
    </source>
</evidence>
<dbReference type="RefSeq" id="WP_406695498.1">
    <property type="nucleotide sequence ID" value="NZ_CP155447.1"/>
</dbReference>
<reference evidence="1" key="1">
    <citation type="submission" date="2024-05" db="EMBL/GenBank/DDBJ databases">
        <title>Planctomycetes of the genus Singulisphaera possess chitinolytic capabilities.</title>
        <authorList>
            <person name="Ivanova A."/>
        </authorList>
    </citation>
    <scope>NUCLEOTIDE SEQUENCE</scope>
    <source>
        <strain evidence="1">Ch08T</strain>
    </source>
</reference>
<proteinExistence type="predicted"/>
<protein>
    <submittedName>
        <fullName evidence="1">Uncharacterized protein</fullName>
    </submittedName>
</protein>
<dbReference type="AlphaFoldDB" id="A0AAU7CC80"/>
<name>A0AAU7CC80_9BACT</name>
<organism evidence="1">
    <name type="scientific">Singulisphaera sp. Ch08</name>
    <dbReference type="NCBI Taxonomy" id="3120278"/>
    <lineage>
        <taxon>Bacteria</taxon>
        <taxon>Pseudomonadati</taxon>
        <taxon>Planctomycetota</taxon>
        <taxon>Planctomycetia</taxon>
        <taxon>Isosphaerales</taxon>
        <taxon>Isosphaeraceae</taxon>
        <taxon>Singulisphaera</taxon>
    </lineage>
</organism>
<sequence>MSSTFYRSLIADAHRLAFLEISGLALRRIRLFTAQAITPTESHFGLASAAYDHTEQRVASGEAINRCALQTPAAQPRNSVT</sequence>
<accession>A0AAU7CC80</accession>
<gene>
    <name evidence="1" type="ORF">V5E97_31220</name>
</gene>
<dbReference type="EMBL" id="CP155447">
    <property type="protein sequence ID" value="XBH02757.1"/>
    <property type="molecule type" value="Genomic_DNA"/>
</dbReference>